<evidence type="ECO:0000313" key="21">
    <source>
        <dbReference type="Proteomes" id="UP000295064"/>
    </source>
</evidence>
<dbReference type="OrthoDB" id="9794626at2"/>
<comment type="catalytic activity">
    <reaction evidence="17 19">
        <text>alpha-ribazole + adenosylcob(III)inamide-GDP = adenosylcob(III)alamin + GMP + H(+)</text>
        <dbReference type="Rhea" id="RHEA:16049"/>
        <dbReference type="ChEBI" id="CHEBI:10329"/>
        <dbReference type="ChEBI" id="CHEBI:15378"/>
        <dbReference type="ChEBI" id="CHEBI:18408"/>
        <dbReference type="ChEBI" id="CHEBI:58115"/>
        <dbReference type="ChEBI" id="CHEBI:60487"/>
        <dbReference type="EC" id="2.7.8.26"/>
    </reaction>
</comment>
<evidence type="ECO:0000256" key="18">
    <source>
        <dbReference type="ARBA" id="ARBA00049504"/>
    </source>
</evidence>
<evidence type="ECO:0000256" key="10">
    <source>
        <dbReference type="ARBA" id="ARBA00022692"/>
    </source>
</evidence>
<evidence type="ECO:0000256" key="9">
    <source>
        <dbReference type="ARBA" id="ARBA00022679"/>
    </source>
</evidence>
<sequence>MRKVINNFLTALTFMSRIPVKIKETSELKLNYFPLVGLLLAVIIILAEYFLSFIFGLEIRAFLLLIIYIYLTGALHLDGLGDFADGFFAGRDQEKTIKIMHDSNSGIFALVTLILILALKFLLFKELLLRDSFQAVIIMAVLVRYLLGFVIIFVEPAESSLLAGGLSKRSETIDLFSSTLTTVFIFFIYFYFTESIFLYRLLLALVLILFLIIYLVRWSRKKLGGITGDIYGTIIELGEIIFLLTLAAF</sequence>
<evidence type="ECO:0000256" key="19">
    <source>
        <dbReference type="HAMAP-Rule" id="MF_00719"/>
    </source>
</evidence>
<evidence type="ECO:0000256" key="1">
    <source>
        <dbReference type="ARBA" id="ARBA00001946"/>
    </source>
</evidence>
<name>A0A4V3CF31_9FIRM</name>
<comment type="similarity">
    <text evidence="4 19">Belongs to the CobS family.</text>
</comment>
<feature type="transmembrane region" description="Helical" evidence="19">
    <location>
        <begin position="32"/>
        <end position="55"/>
    </location>
</feature>
<comment type="pathway">
    <text evidence="3 19">Cofactor biosynthesis; adenosylcobalamin biosynthesis; adenosylcobalamin from cob(II)yrinate a,c-diamide: step 7/7.</text>
</comment>
<evidence type="ECO:0000256" key="8">
    <source>
        <dbReference type="ARBA" id="ARBA00022573"/>
    </source>
</evidence>
<feature type="transmembrane region" description="Helical" evidence="19">
    <location>
        <begin position="105"/>
        <end position="123"/>
    </location>
</feature>
<evidence type="ECO:0000256" key="17">
    <source>
        <dbReference type="ARBA" id="ARBA00048623"/>
    </source>
</evidence>
<dbReference type="Pfam" id="PF02654">
    <property type="entry name" value="CobS"/>
    <property type="match status" value="1"/>
</dbReference>
<feature type="transmembrane region" description="Helical" evidence="19">
    <location>
        <begin position="61"/>
        <end position="84"/>
    </location>
</feature>
<dbReference type="PANTHER" id="PTHR34148:SF1">
    <property type="entry name" value="ADENOSYLCOBINAMIDE-GDP RIBAZOLETRANSFERASE"/>
    <property type="match status" value="1"/>
</dbReference>
<comment type="subcellular location">
    <subcellularLocation>
        <location evidence="2 19">Cell membrane</location>
        <topology evidence="2 19">Multi-pass membrane protein</topology>
    </subcellularLocation>
</comment>
<comment type="cofactor">
    <cofactor evidence="1 19">
        <name>Mg(2+)</name>
        <dbReference type="ChEBI" id="CHEBI:18420"/>
    </cofactor>
</comment>
<dbReference type="NCBIfam" id="TIGR00317">
    <property type="entry name" value="cobS"/>
    <property type="match status" value="1"/>
</dbReference>
<dbReference type="RefSeq" id="WP_133514674.1">
    <property type="nucleotide sequence ID" value="NZ_SNWX01000007.1"/>
</dbReference>
<dbReference type="UniPathway" id="UPA00148">
    <property type="reaction ID" value="UER00238"/>
</dbReference>
<evidence type="ECO:0000256" key="3">
    <source>
        <dbReference type="ARBA" id="ARBA00004663"/>
    </source>
</evidence>
<accession>A0A4V3CF31</accession>
<evidence type="ECO:0000256" key="15">
    <source>
        <dbReference type="ARBA" id="ARBA00032605"/>
    </source>
</evidence>
<feature type="transmembrane region" description="Helical" evidence="19">
    <location>
        <begin position="228"/>
        <end position="248"/>
    </location>
</feature>
<dbReference type="GO" id="GO:0009236">
    <property type="term" value="P:cobalamin biosynthetic process"/>
    <property type="evidence" value="ECO:0007669"/>
    <property type="project" value="UniProtKB-UniRule"/>
</dbReference>
<dbReference type="EMBL" id="SNWX01000007">
    <property type="protein sequence ID" value="TDO92162.1"/>
    <property type="molecule type" value="Genomic_DNA"/>
</dbReference>
<comment type="function">
    <text evidence="14 19">Joins adenosylcobinamide-GDP and alpha-ribazole to generate adenosylcobalamin (Ado-cobalamin). Also synthesizes adenosylcobalamin 5'-phosphate from adenosylcobinamide-GDP and alpha-ribazole 5'-phosphate.</text>
</comment>
<dbReference type="EC" id="2.7.8.26" evidence="5 19"/>
<feature type="transmembrane region" description="Helical" evidence="19">
    <location>
        <begin position="175"/>
        <end position="192"/>
    </location>
</feature>
<dbReference type="GO" id="GO:0008818">
    <property type="term" value="F:cobalamin 5'-phosphate synthase activity"/>
    <property type="evidence" value="ECO:0007669"/>
    <property type="project" value="UniProtKB-UniRule"/>
</dbReference>
<evidence type="ECO:0000313" key="20">
    <source>
        <dbReference type="EMBL" id="TDO92162.1"/>
    </source>
</evidence>
<reference evidence="20 21" key="1">
    <citation type="submission" date="2019-03" db="EMBL/GenBank/DDBJ databases">
        <title>Subsurface microbial communities from deep shales in Ohio and West Virginia, USA.</title>
        <authorList>
            <person name="Wrighton K."/>
        </authorList>
    </citation>
    <scope>NUCLEOTIDE SEQUENCE [LARGE SCALE GENOMIC DNA]</scope>
    <source>
        <strain evidence="20 21">MA284_T2</strain>
    </source>
</reference>
<keyword evidence="10 19" id="KW-0812">Transmembrane</keyword>
<comment type="caution">
    <text evidence="20">The sequence shown here is derived from an EMBL/GenBank/DDBJ whole genome shotgun (WGS) entry which is preliminary data.</text>
</comment>
<evidence type="ECO:0000256" key="4">
    <source>
        <dbReference type="ARBA" id="ARBA00010561"/>
    </source>
</evidence>
<evidence type="ECO:0000256" key="16">
    <source>
        <dbReference type="ARBA" id="ARBA00032853"/>
    </source>
</evidence>
<keyword evidence="8 19" id="KW-0169">Cobalamin biosynthesis</keyword>
<comment type="catalytic activity">
    <reaction evidence="18 19">
        <text>alpha-ribazole 5'-phosphate + adenosylcob(III)inamide-GDP = adenosylcob(III)alamin 5'-phosphate + GMP + H(+)</text>
        <dbReference type="Rhea" id="RHEA:23560"/>
        <dbReference type="ChEBI" id="CHEBI:15378"/>
        <dbReference type="ChEBI" id="CHEBI:57918"/>
        <dbReference type="ChEBI" id="CHEBI:58115"/>
        <dbReference type="ChEBI" id="CHEBI:60487"/>
        <dbReference type="ChEBI" id="CHEBI:60493"/>
        <dbReference type="EC" id="2.7.8.26"/>
    </reaction>
</comment>
<evidence type="ECO:0000256" key="14">
    <source>
        <dbReference type="ARBA" id="ARBA00025228"/>
    </source>
</evidence>
<keyword evidence="9 19" id="KW-0808">Transferase</keyword>
<evidence type="ECO:0000256" key="7">
    <source>
        <dbReference type="ARBA" id="ARBA00022475"/>
    </source>
</evidence>
<protein>
    <recommendedName>
        <fullName evidence="6 19">Adenosylcobinamide-GDP ribazoletransferase</fullName>
        <ecNumber evidence="5 19">2.7.8.26</ecNumber>
    </recommendedName>
    <alternativeName>
        <fullName evidence="16 19">Cobalamin synthase</fullName>
    </alternativeName>
    <alternativeName>
        <fullName evidence="15 19">Cobalamin-5'-phosphate synthase</fullName>
    </alternativeName>
</protein>
<keyword evidence="11 19" id="KW-0460">Magnesium</keyword>
<evidence type="ECO:0000256" key="12">
    <source>
        <dbReference type="ARBA" id="ARBA00022989"/>
    </source>
</evidence>
<feature type="transmembrane region" description="Helical" evidence="19">
    <location>
        <begin position="198"/>
        <end position="216"/>
    </location>
</feature>
<evidence type="ECO:0000256" key="13">
    <source>
        <dbReference type="ARBA" id="ARBA00023136"/>
    </source>
</evidence>
<evidence type="ECO:0000256" key="5">
    <source>
        <dbReference type="ARBA" id="ARBA00013200"/>
    </source>
</evidence>
<dbReference type="PANTHER" id="PTHR34148">
    <property type="entry name" value="ADENOSYLCOBINAMIDE-GDP RIBAZOLETRANSFERASE"/>
    <property type="match status" value="1"/>
</dbReference>
<dbReference type="GO" id="GO:0051073">
    <property type="term" value="F:adenosylcobinamide-GDP ribazoletransferase activity"/>
    <property type="evidence" value="ECO:0007669"/>
    <property type="project" value="UniProtKB-UniRule"/>
</dbReference>
<evidence type="ECO:0000256" key="2">
    <source>
        <dbReference type="ARBA" id="ARBA00004651"/>
    </source>
</evidence>
<keyword evidence="13 19" id="KW-0472">Membrane</keyword>
<dbReference type="Proteomes" id="UP000295064">
    <property type="component" value="Unassembled WGS sequence"/>
</dbReference>
<keyword evidence="7 19" id="KW-1003">Cell membrane</keyword>
<dbReference type="HAMAP" id="MF_00719">
    <property type="entry name" value="CobS"/>
    <property type="match status" value="1"/>
</dbReference>
<dbReference type="GO" id="GO:0005886">
    <property type="term" value="C:plasma membrane"/>
    <property type="evidence" value="ECO:0007669"/>
    <property type="project" value="UniProtKB-SubCell"/>
</dbReference>
<evidence type="ECO:0000256" key="11">
    <source>
        <dbReference type="ARBA" id="ARBA00022842"/>
    </source>
</evidence>
<dbReference type="AlphaFoldDB" id="A0A4V3CF31"/>
<proteinExistence type="inferred from homology"/>
<evidence type="ECO:0000256" key="6">
    <source>
        <dbReference type="ARBA" id="ARBA00015850"/>
    </source>
</evidence>
<feature type="transmembrane region" description="Helical" evidence="19">
    <location>
        <begin position="135"/>
        <end position="154"/>
    </location>
</feature>
<dbReference type="InterPro" id="IPR003805">
    <property type="entry name" value="CobS"/>
</dbReference>
<keyword evidence="12 19" id="KW-1133">Transmembrane helix</keyword>
<gene>
    <name evidence="19" type="primary">cobS</name>
    <name evidence="20" type="ORF">DFR79_10770</name>
</gene>
<organism evidence="20 21">
    <name type="scientific">Halanaerobium saccharolyticum</name>
    <dbReference type="NCBI Taxonomy" id="43595"/>
    <lineage>
        <taxon>Bacteria</taxon>
        <taxon>Bacillati</taxon>
        <taxon>Bacillota</taxon>
        <taxon>Clostridia</taxon>
        <taxon>Halanaerobiales</taxon>
        <taxon>Halanaerobiaceae</taxon>
        <taxon>Halanaerobium</taxon>
    </lineage>
</organism>